<dbReference type="EMBL" id="WHWC01000002">
    <property type="protein sequence ID" value="KAG8388469.1"/>
    <property type="molecule type" value="Genomic_DNA"/>
</dbReference>
<evidence type="ECO:0000256" key="5">
    <source>
        <dbReference type="ARBA" id="ARBA00023136"/>
    </source>
</evidence>
<evidence type="ECO:0000313" key="8">
    <source>
        <dbReference type="Proteomes" id="UP000826271"/>
    </source>
</evidence>
<evidence type="ECO:0000256" key="4">
    <source>
        <dbReference type="ARBA" id="ARBA00022989"/>
    </source>
</evidence>
<dbReference type="PANTHER" id="PTHR12428:SF65">
    <property type="entry name" value="CYTOCHROME C OXIDASE ASSEMBLY PROTEIN COX18, MITOCHONDRIAL"/>
    <property type="match status" value="1"/>
</dbReference>
<keyword evidence="5 6" id="KW-0472">Membrane</keyword>
<dbReference type="Gene3D" id="1.25.40.10">
    <property type="entry name" value="Tetratricopeptide repeat domain"/>
    <property type="match status" value="1"/>
</dbReference>
<feature type="transmembrane region" description="Helical" evidence="6">
    <location>
        <begin position="178"/>
        <end position="198"/>
    </location>
</feature>
<name>A0AAV6Y0A5_9LAMI</name>
<keyword evidence="8" id="KW-1185">Reference proteome</keyword>
<comment type="similarity">
    <text evidence="2">Belongs to the OXA1/ALB3/YidC (TC 2.A.9.2) family.</text>
</comment>
<feature type="transmembrane region" description="Helical" evidence="6">
    <location>
        <begin position="229"/>
        <end position="250"/>
    </location>
</feature>
<evidence type="ECO:0000313" key="7">
    <source>
        <dbReference type="EMBL" id="KAG8388469.1"/>
    </source>
</evidence>
<gene>
    <name evidence="7" type="ORF">BUALT_Bualt02G0129000</name>
</gene>
<dbReference type="Pfam" id="PF14559">
    <property type="entry name" value="TPR_19"/>
    <property type="match status" value="1"/>
</dbReference>
<dbReference type="InterPro" id="IPR001708">
    <property type="entry name" value="YidC/ALB3/OXA1/COX18"/>
</dbReference>
<evidence type="ECO:0008006" key="9">
    <source>
        <dbReference type="Google" id="ProtNLM"/>
    </source>
</evidence>
<dbReference type="Proteomes" id="UP000826271">
    <property type="component" value="Unassembled WGS sequence"/>
</dbReference>
<accession>A0AAV6Y0A5</accession>
<dbReference type="SUPFAM" id="SSF48452">
    <property type="entry name" value="TPR-like"/>
    <property type="match status" value="1"/>
</dbReference>
<evidence type="ECO:0000256" key="6">
    <source>
        <dbReference type="SAM" id="Phobius"/>
    </source>
</evidence>
<comment type="subcellular location">
    <subcellularLocation>
        <location evidence="1">Membrane</location>
        <topology evidence="1">Multi-pass membrane protein</topology>
    </subcellularLocation>
</comment>
<dbReference type="CDD" id="cd20069">
    <property type="entry name" value="5TM_Oxa1-like"/>
    <property type="match status" value="1"/>
</dbReference>
<feature type="transmembrane region" description="Helical" evidence="6">
    <location>
        <begin position="271"/>
        <end position="295"/>
    </location>
</feature>
<reference evidence="7" key="1">
    <citation type="submission" date="2019-10" db="EMBL/GenBank/DDBJ databases">
        <authorList>
            <person name="Zhang R."/>
            <person name="Pan Y."/>
            <person name="Wang J."/>
            <person name="Ma R."/>
            <person name="Yu S."/>
        </authorList>
    </citation>
    <scope>NUCLEOTIDE SEQUENCE</scope>
    <source>
        <strain evidence="7">LA-IB0</strain>
        <tissue evidence="7">Leaf</tissue>
    </source>
</reference>
<evidence type="ECO:0000256" key="2">
    <source>
        <dbReference type="ARBA" id="ARBA00010583"/>
    </source>
</evidence>
<dbReference type="InterPro" id="IPR011990">
    <property type="entry name" value="TPR-like_helical_dom_sf"/>
</dbReference>
<sequence>MRLVTLKFLRRSLSPPSPPPPLLHFFSHYSSTSSHSLLTATHHHHHHHHRRHDYNTRYSPELHSLSPHNCPSLSRRFSSQPDLPGMDDPFLPIRALISLLDSYHHLTGLPWWIIISSSALAMRLAIFPLIVLQRKKMKRIGELMPKLPPPFPPPLSGRSFRDQLSVFRKEKQAAGCPSMLWFFSSFAVQVPCFLLWIMSTRRMSNGHHSGFDCGGTLWFQNLTEYPNGVFGPIFPLLIAGLHFTNVQMSFRTSLQQLPGSLGLLSKWYRTYLELLTLPILFAAFNVPQGSLVFWVTNSSLTLIQQICLSHPDVLEYLGLGAKNASVRAPANKEIGNTGVSDIFVLTKQGQISAQSLSPGELVSFSIKVIAAGHMDNAVKLLRIALQKDPGHAGALLIMGQILLKKKQFAAATEYLESAISKLIVAGHPTEVEQVDLLILSSLWAGIANVQQGKMEEGLVHLERIAQLEEPEDSKSKAHYYDLLVVLSSVLLNMDRKAEASKYLHKAAAYNPAYNVYIKDLETDLENFTSDVARRSRGDN</sequence>
<dbReference type="GO" id="GO:0032977">
    <property type="term" value="F:membrane insertase activity"/>
    <property type="evidence" value="ECO:0007669"/>
    <property type="project" value="InterPro"/>
</dbReference>
<evidence type="ECO:0000256" key="3">
    <source>
        <dbReference type="ARBA" id="ARBA00022692"/>
    </source>
</evidence>
<protein>
    <recommendedName>
        <fullName evidence="9">ALBINO3-like protein 2, chloroplastic</fullName>
    </recommendedName>
</protein>
<keyword evidence="4 6" id="KW-1133">Transmembrane helix</keyword>
<organism evidence="7 8">
    <name type="scientific">Buddleja alternifolia</name>
    <dbReference type="NCBI Taxonomy" id="168488"/>
    <lineage>
        <taxon>Eukaryota</taxon>
        <taxon>Viridiplantae</taxon>
        <taxon>Streptophyta</taxon>
        <taxon>Embryophyta</taxon>
        <taxon>Tracheophyta</taxon>
        <taxon>Spermatophyta</taxon>
        <taxon>Magnoliopsida</taxon>
        <taxon>eudicotyledons</taxon>
        <taxon>Gunneridae</taxon>
        <taxon>Pentapetalae</taxon>
        <taxon>asterids</taxon>
        <taxon>lamiids</taxon>
        <taxon>Lamiales</taxon>
        <taxon>Scrophulariaceae</taxon>
        <taxon>Buddlejeae</taxon>
        <taxon>Buddleja</taxon>
    </lineage>
</organism>
<dbReference type="PANTHER" id="PTHR12428">
    <property type="entry name" value="OXA1"/>
    <property type="match status" value="1"/>
</dbReference>
<dbReference type="GO" id="GO:0032979">
    <property type="term" value="P:protein insertion into mitochondrial inner membrane from matrix"/>
    <property type="evidence" value="ECO:0007669"/>
    <property type="project" value="TreeGrafter"/>
</dbReference>
<dbReference type="GO" id="GO:0005743">
    <property type="term" value="C:mitochondrial inner membrane"/>
    <property type="evidence" value="ECO:0007669"/>
    <property type="project" value="TreeGrafter"/>
</dbReference>
<dbReference type="AlphaFoldDB" id="A0AAV6Y0A5"/>
<proteinExistence type="inferred from homology"/>
<keyword evidence="3 6" id="KW-0812">Transmembrane</keyword>
<feature type="transmembrane region" description="Helical" evidence="6">
    <location>
        <begin position="109"/>
        <end position="132"/>
    </location>
</feature>
<evidence type="ECO:0000256" key="1">
    <source>
        <dbReference type="ARBA" id="ARBA00004141"/>
    </source>
</evidence>
<comment type="caution">
    <text evidence="7">The sequence shown here is derived from an EMBL/GenBank/DDBJ whole genome shotgun (WGS) entry which is preliminary data.</text>
</comment>